<sequence>MKTRYALRLRLVSADGVDRLITTPSFSVPERVYAEVTRLMSLEAARFDAVQGDGEAVRIAKCIRPPATEVEVVGVRNMS</sequence>
<protein>
    <submittedName>
        <fullName evidence="1">Uncharacterized protein</fullName>
    </submittedName>
</protein>
<comment type="caution">
    <text evidence="1">The sequence shown here is derived from an EMBL/GenBank/DDBJ whole genome shotgun (WGS) entry which is preliminary data.</text>
</comment>
<proteinExistence type="predicted"/>
<dbReference type="AlphaFoldDB" id="A0A0G1XBV4"/>
<dbReference type="Proteomes" id="UP000034846">
    <property type="component" value="Unassembled WGS sequence"/>
</dbReference>
<evidence type="ECO:0000313" key="1">
    <source>
        <dbReference type="EMBL" id="KKW28360.1"/>
    </source>
</evidence>
<accession>A0A0G1XBV4</accession>
<organism evidence="1 2">
    <name type="scientific">Candidatus Uhrbacteria bacterium GW2011_GWD2_52_7</name>
    <dbReference type="NCBI Taxonomy" id="1618989"/>
    <lineage>
        <taxon>Bacteria</taxon>
        <taxon>Candidatus Uhriibacteriota</taxon>
    </lineage>
</organism>
<dbReference type="EMBL" id="LCRD01000074">
    <property type="protein sequence ID" value="KKW28360.1"/>
    <property type="molecule type" value="Genomic_DNA"/>
</dbReference>
<gene>
    <name evidence="1" type="ORF">UY72_C0074G0002</name>
</gene>
<evidence type="ECO:0000313" key="2">
    <source>
        <dbReference type="Proteomes" id="UP000034846"/>
    </source>
</evidence>
<name>A0A0G1XBV4_9BACT</name>
<reference evidence="1 2" key="1">
    <citation type="journal article" date="2015" name="Nature">
        <title>rRNA introns, odd ribosomes, and small enigmatic genomes across a large radiation of phyla.</title>
        <authorList>
            <person name="Brown C.T."/>
            <person name="Hug L.A."/>
            <person name="Thomas B.C."/>
            <person name="Sharon I."/>
            <person name="Castelle C.J."/>
            <person name="Singh A."/>
            <person name="Wilkins M.J."/>
            <person name="Williams K.H."/>
            <person name="Banfield J.F."/>
        </authorList>
    </citation>
    <scope>NUCLEOTIDE SEQUENCE [LARGE SCALE GENOMIC DNA]</scope>
</reference>